<comment type="caution">
    <text evidence="7">The sequence shown here is derived from an EMBL/GenBank/DDBJ whole genome shotgun (WGS) entry which is preliminary data.</text>
</comment>
<dbReference type="InterPro" id="IPR001650">
    <property type="entry name" value="Helicase_C-like"/>
</dbReference>
<dbReference type="Gene3D" id="3.40.50.300">
    <property type="entry name" value="P-loop containing nucleotide triphosphate hydrolases"/>
    <property type="match status" value="1"/>
</dbReference>
<dbReference type="CDD" id="cd18793">
    <property type="entry name" value="SF2_C_SNF"/>
    <property type="match status" value="1"/>
</dbReference>
<dbReference type="Gene3D" id="3.40.50.10810">
    <property type="entry name" value="Tandem AAA-ATPase domain"/>
    <property type="match status" value="1"/>
</dbReference>
<dbReference type="STRING" id="246199.CUS_4587"/>
<name>E9SEW6_RUMAL</name>
<dbReference type="InterPro" id="IPR014001">
    <property type="entry name" value="Helicase_ATP-bd"/>
</dbReference>
<dbReference type="PANTHER" id="PTHR45766">
    <property type="entry name" value="DNA ANNEALING HELICASE AND ENDONUCLEASE ZRANB3 FAMILY MEMBER"/>
    <property type="match status" value="1"/>
</dbReference>
<dbReference type="AlphaFoldDB" id="E9SEW6"/>
<dbReference type="Pfam" id="PF00176">
    <property type="entry name" value="SNF2-rel_dom"/>
    <property type="match status" value="1"/>
</dbReference>
<dbReference type="GO" id="GO:0005524">
    <property type="term" value="F:ATP binding"/>
    <property type="evidence" value="ECO:0007669"/>
    <property type="project" value="UniProtKB-KW"/>
</dbReference>
<dbReference type="InterPro" id="IPR000330">
    <property type="entry name" value="SNF2_N"/>
</dbReference>
<evidence type="ECO:0000256" key="1">
    <source>
        <dbReference type="ARBA" id="ARBA00022741"/>
    </source>
</evidence>
<protein>
    <submittedName>
        <fullName evidence="7">Helicase C-terminal domain protein</fullName>
    </submittedName>
</protein>
<dbReference type="InterPro" id="IPR027417">
    <property type="entry name" value="P-loop_NTPase"/>
</dbReference>
<feature type="domain" description="Helicase ATP-binding" evidence="5">
    <location>
        <begin position="114"/>
        <end position="287"/>
    </location>
</feature>
<dbReference type="GO" id="GO:0016787">
    <property type="term" value="F:hydrolase activity"/>
    <property type="evidence" value="ECO:0007669"/>
    <property type="project" value="UniProtKB-KW"/>
</dbReference>
<dbReference type="EMBL" id="ADKM02000107">
    <property type="protein sequence ID" value="EGC02171.1"/>
    <property type="molecule type" value="Genomic_DNA"/>
</dbReference>
<evidence type="ECO:0000259" key="5">
    <source>
        <dbReference type="PROSITE" id="PS51192"/>
    </source>
</evidence>
<dbReference type="RefSeq" id="WP_002851420.1">
    <property type="nucleotide sequence ID" value="NZ_ADKM02000107.1"/>
</dbReference>
<dbReference type="PROSITE" id="PS51192">
    <property type="entry name" value="HELICASE_ATP_BIND_1"/>
    <property type="match status" value="1"/>
</dbReference>
<dbReference type="InterPro" id="IPR049730">
    <property type="entry name" value="SNF2/RAD54-like_C"/>
</dbReference>
<evidence type="ECO:0000256" key="3">
    <source>
        <dbReference type="ARBA" id="ARBA00022806"/>
    </source>
</evidence>
<dbReference type="GO" id="GO:0004386">
    <property type="term" value="F:helicase activity"/>
    <property type="evidence" value="ECO:0007669"/>
    <property type="project" value="UniProtKB-KW"/>
</dbReference>
<keyword evidence="2" id="KW-0378">Hydrolase</keyword>
<keyword evidence="4" id="KW-0067">ATP-binding</keyword>
<dbReference type="InterPro" id="IPR038718">
    <property type="entry name" value="SNF2-like_sf"/>
</dbReference>
<evidence type="ECO:0000259" key="6">
    <source>
        <dbReference type="PROSITE" id="PS51194"/>
    </source>
</evidence>
<reference evidence="7 8" key="1">
    <citation type="submission" date="2011-02" db="EMBL/GenBank/DDBJ databases">
        <authorList>
            <person name="Nelson K.E."/>
            <person name="Sutton G."/>
            <person name="Torralba M."/>
            <person name="Durkin S."/>
            <person name="Harkins D."/>
            <person name="Montgomery R."/>
            <person name="Ziemer C."/>
            <person name="Klaassens E."/>
            <person name="Ocuiv P."/>
            <person name="Morrison M."/>
        </authorList>
    </citation>
    <scope>NUCLEOTIDE SEQUENCE [LARGE SCALE GENOMIC DNA]</scope>
    <source>
        <strain evidence="7 8">8</strain>
    </source>
</reference>
<keyword evidence="1" id="KW-0547">Nucleotide-binding</keyword>
<sequence length="943" mass="108534">MIEYAPGMRLIIRDEEWMIKKIDTNEIGAKALTCIGISPLVKDKEAIFLDDLEKIDPVDPTKVRLIKDNSPKYTKSLLYLESQWRQKAPTDKNIHIGHRAAMDLMPFQLEPTKISLNRTRCRILVADTVGLGKTLEAGILMSELIIRGKGKRILVVTSKSMMTQFQKEMWNRFIIPLVRLDSHKIQKIRASLPSNYNPFFYYDKVIVSIDTIKRDVEYRTHLENAYWDIIVIDEAQGVAERGSRDSQRSRLANILKDRSDTMIMLSATPHDGRAKSFASLMNMLDPTAIANPEEYTKDEIKGLCIRRFKKDVKDQMGGKYLERTVNLVSCEASPKEEAVFDIFAQMQLDMDTSKPKGTGQLFKTSLEKSLFSSPKACLKSVEERLRKLRHKYPDGEIKDIALLEELRDALALVEPRDFSRYTKLLELLRSSEYNWNPKKVDDRIVIFTERIETMKFLAKQLREDLHMSDKQVVEISGGMTDMEQQRVVEEFGRTEAPVRILVASDVASEGLNLHYLSHRLIHFDIPWSLMVFQQRNGRIDRYGQEKRPDIRYMLISSKNERIKGDMRIIRILVEKEEQAFKNIGDPTLLLGKFNIEDEELVISETIENGSDAAAFEDSLHDEESEFDPLDFLLNEASMEETTTTVNDTVEDETLFTDKQYLIKALSYINKDEQHPLRQLSEISGVDVMLTEDMRRRLSAVIPEEAMPSGEILRLSDDKTYIMQKMRKSMQNSIDNAAWPDAQYLWAIHPVISWLNDKTGLLIGRGEAPVIGVKNFMQPKESIFIVEGSMPNERSAALVDDLFGVRYVDGKFVEFLDINAVVNKTKINSELLANEKNVTDEMITALSGQLEDVVAKAKEKLAESYRKYKEATDPLIDAEVDKLAELEERHKDYQLSLFTDERRKSEAERRVDELFDSFTKWVKETLDIRNNPYIRIITVLTGVE</sequence>
<organism evidence="7 8">
    <name type="scientific">Ruminococcus albus 8</name>
    <dbReference type="NCBI Taxonomy" id="246199"/>
    <lineage>
        <taxon>Bacteria</taxon>
        <taxon>Bacillati</taxon>
        <taxon>Bacillota</taxon>
        <taxon>Clostridia</taxon>
        <taxon>Eubacteriales</taxon>
        <taxon>Oscillospiraceae</taxon>
        <taxon>Ruminococcus</taxon>
    </lineage>
</organism>
<dbReference type="PROSITE" id="PS51194">
    <property type="entry name" value="HELICASE_CTER"/>
    <property type="match status" value="1"/>
</dbReference>
<dbReference type="Pfam" id="PF00271">
    <property type="entry name" value="Helicase_C"/>
    <property type="match status" value="1"/>
</dbReference>
<evidence type="ECO:0000256" key="2">
    <source>
        <dbReference type="ARBA" id="ARBA00022801"/>
    </source>
</evidence>
<evidence type="ECO:0000313" key="7">
    <source>
        <dbReference type="EMBL" id="EGC02171.1"/>
    </source>
</evidence>
<dbReference type="SMART" id="SM00490">
    <property type="entry name" value="HELICc"/>
    <property type="match status" value="1"/>
</dbReference>
<proteinExistence type="predicted"/>
<feature type="domain" description="Helicase C-terminal" evidence="6">
    <location>
        <begin position="420"/>
        <end position="591"/>
    </location>
</feature>
<dbReference type="InterPro" id="IPR057342">
    <property type="entry name" value="DEXDc_RapA"/>
</dbReference>
<dbReference type="PANTHER" id="PTHR45766:SF6">
    <property type="entry name" value="SWI_SNF-RELATED MATRIX-ASSOCIATED ACTIN-DEPENDENT REGULATOR OF CHROMATIN SUBFAMILY A-LIKE PROTEIN 1"/>
    <property type="match status" value="1"/>
</dbReference>
<evidence type="ECO:0000313" key="8">
    <source>
        <dbReference type="Proteomes" id="UP000004259"/>
    </source>
</evidence>
<evidence type="ECO:0000256" key="4">
    <source>
        <dbReference type="ARBA" id="ARBA00022840"/>
    </source>
</evidence>
<gene>
    <name evidence="7" type="ORF">CUS_4587</name>
</gene>
<dbReference type="eggNOG" id="COG0553">
    <property type="taxonomic scope" value="Bacteria"/>
</dbReference>
<dbReference type="Proteomes" id="UP000004259">
    <property type="component" value="Unassembled WGS sequence"/>
</dbReference>
<dbReference type="SMART" id="SM00487">
    <property type="entry name" value="DEXDc"/>
    <property type="match status" value="1"/>
</dbReference>
<keyword evidence="3 7" id="KW-0347">Helicase</keyword>
<accession>E9SEW6</accession>
<keyword evidence="8" id="KW-1185">Reference proteome</keyword>
<dbReference type="OrthoDB" id="9760715at2"/>
<dbReference type="SUPFAM" id="SSF52540">
    <property type="entry name" value="P-loop containing nucleoside triphosphate hydrolases"/>
    <property type="match status" value="2"/>
</dbReference>
<dbReference type="CDD" id="cd18011">
    <property type="entry name" value="DEXDc_RapA"/>
    <property type="match status" value="1"/>
</dbReference>